<evidence type="ECO:0000256" key="1">
    <source>
        <dbReference type="ARBA" id="ARBA00022630"/>
    </source>
</evidence>
<dbReference type="InterPro" id="IPR003680">
    <property type="entry name" value="Flavodoxin_fold"/>
</dbReference>
<keyword evidence="3 6" id="KW-0560">Oxidoreductase</keyword>
<comment type="subunit">
    <text evidence="6">Homodimer.</text>
</comment>
<comment type="catalytic activity">
    <reaction evidence="6">
        <text>2 a quinone + NADH + H(+) = 2 a 1,4-benzosemiquinone + NAD(+)</text>
        <dbReference type="Rhea" id="RHEA:65952"/>
        <dbReference type="ChEBI" id="CHEBI:15378"/>
        <dbReference type="ChEBI" id="CHEBI:57540"/>
        <dbReference type="ChEBI" id="CHEBI:57945"/>
        <dbReference type="ChEBI" id="CHEBI:132124"/>
        <dbReference type="ChEBI" id="CHEBI:134225"/>
    </reaction>
</comment>
<dbReference type="Pfam" id="PF02525">
    <property type="entry name" value="Flavodoxin_2"/>
    <property type="match status" value="1"/>
</dbReference>
<evidence type="ECO:0000256" key="3">
    <source>
        <dbReference type="ARBA" id="ARBA00023002"/>
    </source>
</evidence>
<evidence type="ECO:0000256" key="4">
    <source>
        <dbReference type="ARBA" id="ARBA00023027"/>
    </source>
</evidence>
<reference evidence="8 9" key="1">
    <citation type="submission" date="2019-02" db="EMBL/GenBank/DDBJ databases">
        <title>Marinobacter halodurans sp. nov., a marine bacterium isolated from sea tidal flat.</title>
        <authorList>
            <person name="Yoo Y."/>
            <person name="Lee D.W."/>
            <person name="Kim B.S."/>
            <person name="Kim J.-J."/>
        </authorList>
    </citation>
    <scope>NUCLEOTIDE SEQUENCE [LARGE SCALE GENOMIC DNA]</scope>
    <source>
        <strain evidence="8 9">YJ-S3-2</strain>
    </source>
</reference>
<keyword evidence="1 6" id="KW-0285">Flavoprotein</keyword>
<dbReference type="Gene3D" id="3.40.50.360">
    <property type="match status" value="1"/>
</dbReference>
<comment type="catalytic activity">
    <reaction evidence="5">
        <text>N,N-dimethyl-1,4-phenylenediamine + anthranilate + 2 NAD(+) = 2-(4-dimethylaminophenyl)diazenylbenzoate + 2 NADH + 2 H(+)</text>
        <dbReference type="Rhea" id="RHEA:55872"/>
        <dbReference type="ChEBI" id="CHEBI:15378"/>
        <dbReference type="ChEBI" id="CHEBI:15783"/>
        <dbReference type="ChEBI" id="CHEBI:16567"/>
        <dbReference type="ChEBI" id="CHEBI:57540"/>
        <dbReference type="ChEBI" id="CHEBI:57945"/>
        <dbReference type="ChEBI" id="CHEBI:71579"/>
        <dbReference type="EC" id="1.7.1.17"/>
    </reaction>
    <physiologicalReaction direction="right-to-left" evidence="5">
        <dbReference type="Rhea" id="RHEA:55874"/>
    </physiologicalReaction>
</comment>
<dbReference type="InterPro" id="IPR029039">
    <property type="entry name" value="Flavoprotein-like_sf"/>
</dbReference>
<dbReference type="InterPro" id="IPR050104">
    <property type="entry name" value="FMN-dep_NADH:Q_OxRdtase_AzoR1"/>
</dbReference>
<comment type="function">
    <text evidence="6">Quinone reductase that provides resistance to thiol-specific stress caused by electrophilic quinones.</text>
</comment>
<dbReference type="Proteomes" id="UP000313645">
    <property type="component" value="Unassembled WGS sequence"/>
</dbReference>
<organism evidence="8 9">
    <name type="scientific">Marinobacter halodurans</name>
    <dbReference type="NCBI Taxonomy" id="2528979"/>
    <lineage>
        <taxon>Bacteria</taxon>
        <taxon>Pseudomonadati</taxon>
        <taxon>Pseudomonadota</taxon>
        <taxon>Gammaproteobacteria</taxon>
        <taxon>Pseudomonadales</taxon>
        <taxon>Marinobacteraceae</taxon>
        <taxon>Marinobacter</taxon>
    </lineage>
</organism>
<evidence type="ECO:0000259" key="7">
    <source>
        <dbReference type="Pfam" id="PF02525"/>
    </source>
</evidence>
<dbReference type="PANTHER" id="PTHR43741:SF2">
    <property type="entry name" value="FMN-DEPENDENT NADH:QUINONE OXIDOREDUCTASE"/>
    <property type="match status" value="1"/>
</dbReference>
<dbReference type="EC" id="1.6.5.-" evidence="6"/>
<keyword evidence="2 6" id="KW-0288">FMN</keyword>
<feature type="binding site" evidence="6">
    <location>
        <position position="9"/>
    </location>
    <ligand>
        <name>FMN</name>
        <dbReference type="ChEBI" id="CHEBI:58210"/>
    </ligand>
</feature>
<comment type="function">
    <text evidence="6">Also exhibits azoreductase activity. Catalyzes the reductive cleavage of the azo bond in aromatic azo compounds to the corresponding amines.</text>
</comment>
<dbReference type="PANTHER" id="PTHR43741">
    <property type="entry name" value="FMN-DEPENDENT NADH-AZOREDUCTASE 1"/>
    <property type="match status" value="1"/>
</dbReference>
<feature type="domain" description="Flavodoxin-like fold" evidence="7">
    <location>
        <begin position="1"/>
        <end position="212"/>
    </location>
</feature>
<proteinExistence type="inferred from homology"/>
<keyword evidence="4 6" id="KW-0520">NAD</keyword>
<accession>A0ABY1ZKB1</accession>
<name>A0ABY1ZKB1_9GAMM</name>
<sequence length="218" mass="24892">MNILRIDASARAADQANESYRSISRLMADHFFGKLDAKGIEYTLIHRDVGKHPPSMLSEFWIESCFTKEDKRGYSHKQALLESDLLIDEVDKANLIVLSTPMYNYGMPATLKAWFDQVIRVNKTFDFDPARGESPLSPLLGGKSLIILWSCGEYGFREGENKAHMNHLTPHIRTASKYLGVEEIFEIQVEGQEFGDERHRQSRSEAIEKIESLIPLLF</sequence>
<dbReference type="EC" id="1.7.1.17" evidence="6"/>
<gene>
    <name evidence="6" type="primary">azoR</name>
    <name evidence="8" type="ORF">EZI54_15250</name>
</gene>
<evidence type="ECO:0000313" key="8">
    <source>
        <dbReference type="EMBL" id="TBW53371.1"/>
    </source>
</evidence>
<dbReference type="EMBL" id="SJDL01000025">
    <property type="protein sequence ID" value="TBW53371.1"/>
    <property type="molecule type" value="Genomic_DNA"/>
</dbReference>
<keyword evidence="9" id="KW-1185">Reference proteome</keyword>
<dbReference type="SUPFAM" id="SSF52218">
    <property type="entry name" value="Flavoproteins"/>
    <property type="match status" value="1"/>
</dbReference>
<dbReference type="HAMAP" id="MF_01216">
    <property type="entry name" value="Azoreductase_type1"/>
    <property type="match status" value="1"/>
</dbReference>
<protein>
    <recommendedName>
        <fullName evidence="6">FMN dependent NADH:quinone oxidoreductase</fullName>
        <ecNumber evidence="6">1.6.5.-</ecNumber>
    </recommendedName>
    <alternativeName>
        <fullName evidence="6">Azo-dye reductase</fullName>
    </alternativeName>
    <alternativeName>
        <fullName evidence="6">FMN-dependent NADH-azo compound oxidoreductase</fullName>
    </alternativeName>
    <alternativeName>
        <fullName evidence="6">FMN-dependent NADH-azoreductase</fullName>
        <ecNumber evidence="6">1.7.1.17</ecNumber>
    </alternativeName>
</protein>
<comment type="caution">
    <text evidence="6">Lacks conserved residue(s) required for the propagation of feature annotation.</text>
</comment>
<comment type="cofactor">
    <cofactor evidence="6">
        <name>FMN</name>
        <dbReference type="ChEBI" id="CHEBI:58210"/>
    </cofactor>
    <text evidence="6">Binds 1 FMN per subunit.</text>
</comment>
<dbReference type="InterPro" id="IPR023048">
    <property type="entry name" value="NADH:quinone_OxRdtase_FMN_depd"/>
</dbReference>
<evidence type="ECO:0000313" key="9">
    <source>
        <dbReference type="Proteomes" id="UP000313645"/>
    </source>
</evidence>
<comment type="caution">
    <text evidence="8">The sequence shown here is derived from an EMBL/GenBank/DDBJ whole genome shotgun (WGS) entry which is preliminary data.</text>
</comment>
<comment type="similarity">
    <text evidence="6">Belongs to the azoreductase type 1 family.</text>
</comment>
<feature type="binding site" evidence="6">
    <location>
        <begin position="22"/>
        <end position="24"/>
    </location>
    <ligand>
        <name>FMN</name>
        <dbReference type="ChEBI" id="CHEBI:58210"/>
    </ligand>
</feature>
<evidence type="ECO:0000256" key="5">
    <source>
        <dbReference type="ARBA" id="ARBA00048542"/>
    </source>
</evidence>
<evidence type="ECO:0000256" key="6">
    <source>
        <dbReference type="HAMAP-Rule" id="MF_01216"/>
    </source>
</evidence>
<evidence type="ECO:0000256" key="2">
    <source>
        <dbReference type="ARBA" id="ARBA00022643"/>
    </source>
</evidence>